<accession>A0ABN9QES3</accession>
<reference evidence="1" key="1">
    <citation type="submission" date="2023-10" db="EMBL/GenBank/DDBJ databases">
        <authorList>
            <person name="Chen Y."/>
            <person name="Shah S."/>
            <person name="Dougan E. K."/>
            <person name="Thang M."/>
            <person name="Chan C."/>
        </authorList>
    </citation>
    <scope>NUCLEOTIDE SEQUENCE [LARGE SCALE GENOMIC DNA]</scope>
</reference>
<evidence type="ECO:0000313" key="1">
    <source>
        <dbReference type="EMBL" id="CAK0803225.1"/>
    </source>
</evidence>
<gene>
    <name evidence="1" type="ORF">PCOR1329_LOCUS10488</name>
</gene>
<proteinExistence type="predicted"/>
<organism evidence="1 2">
    <name type="scientific">Prorocentrum cordatum</name>
    <dbReference type="NCBI Taxonomy" id="2364126"/>
    <lineage>
        <taxon>Eukaryota</taxon>
        <taxon>Sar</taxon>
        <taxon>Alveolata</taxon>
        <taxon>Dinophyceae</taxon>
        <taxon>Prorocentrales</taxon>
        <taxon>Prorocentraceae</taxon>
        <taxon>Prorocentrum</taxon>
    </lineage>
</organism>
<protein>
    <submittedName>
        <fullName evidence="1">Uncharacterized protein</fullName>
    </submittedName>
</protein>
<sequence>MMDANLMLQVKAALSKADVKHLAPEILTICGGRLDPFDFLMAKEQHRDLYYSGQMCVHMHSERVEIDEAEKGGAEGEAKRVMGDEDLLKCVLFLLNMDVPAP</sequence>
<comment type="caution">
    <text evidence="1">The sequence shown here is derived from an EMBL/GenBank/DDBJ whole genome shotgun (WGS) entry which is preliminary data.</text>
</comment>
<name>A0ABN9QES3_9DINO</name>
<evidence type="ECO:0000313" key="2">
    <source>
        <dbReference type="Proteomes" id="UP001189429"/>
    </source>
</evidence>
<keyword evidence="2" id="KW-1185">Reference proteome</keyword>
<dbReference type="Proteomes" id="UP001189429">
    <property type="component" value="Unassembled WGS sequence"/>
</dbReference>
<dbReference type="EMBL" id="CAUYUJ010002978">
    <property type="protein sequence ID" value="CAK0803225.1"/>
    <property type="molecule type" value="Genomic_DNA"/>
</dbReference>